<dbReference type="AlphaFoldDB" id="A0A158FHX3"/>
<proteinExistence type="predicted"/>
<comment type="caution">
    <text evidence="1">The sequence shown here is derived from an EMBL/GenBank/DDBJ whole genome shotgun (WGS) entry which is preliminary data.</text>
</comment>
<accession>A0A158FHX3</accession>
<sequence>MTKITGTLEFVNVKYIRTSRYRRRGQTESHRAPRYKVRYRVQGQSPQVAMVEPKISHLIVSRIRESQPGDLVEVVLTTDEQNIVEWTNQTHDKLWEDFSGTFEESDDTSSP</sequence>
<dbReference type="Proteomes" id="UP000054717">
    <property type="component" value="Unassembled WGS sequence"/>
</dbReference>
<evidence type="ECO:0000313" key="1">
    <source>
        <dbReference type="EMBL" id="SAL19546.1"/>
    </source>
</evidence>
<protein>
    <submittedName>
        <fullName evidence="1">Uncharacterized protein</fullName>
    </submittedName>
</protein>
<dbReference type="EMBL" id="FCNZ02000003">
    <property type="protein sequence ID" value="SAL19546.1"/>
    <property type="molecule type" value="Genomic_DNA"/>
</dbReference>
<organism evidence="1 2">
    <name type="scientific">Caballeronia telluris</name>
    <dbReference type="NCBI Taxonomy" id="326475"/>
    <lineage>
        <taxon>Bacteria</taxon>
        <taxon>Pseudomonadati</taxon>
        <taxon>Pseudomonadota</taxon>
        <taxon>Betaproteobacteria</taxon>
        <taxon>Burkholderiales</taxon>
        <taxon>Burkholderiaceae</taxon>
        <taxon>Caballeronia</taxon>
    </lineage>
</organism>
<keyword evidence="2" id="KW-1185">Reference proteome</keyword>
<gene>
    <name evidence="1" type="ORF">AWB66_00944</name>
</gene>
<dbReference type="RefSeq" id="WP_143328348.1">
    <property type="nucleotide sequence ID" value="NZ_FCNZ02000003.1"/>
</dbReference>
<evidence type="ECO:0000313" key="2">
    <source>
        <dbReference type="Proteomes" id="UP000054717"/>
    </source>
</evidence>
<reference evidence="1" key="1">
    <citation type="submission" date="2016-01" db="EMBL/GenBank/DDBJ databases">
        <authorList>
            <person name="Peeters Charlotte."/>
        </authorList>
    </citation>
    <scope>NUCLEOTIDE SEQUENCE</scope>
    <source>
        <strain evidence="1">LMG 22936</strain>
    </source>
</reference>
<name>A0A158FHX3_9BURK</name>